<feature type="active site" evidence="9">
    <location>
        <position position="222"/>
    </location>
</feature>
<keyword evidence="4 9" id="KW-0159">Chromosome partition</keyword>
<dbReference type="Gene3D" id="1.10.150.130">
    <property type="match status" value="1"/>
</dbReference>
<dbReference type="InterPro" id="IPR013762">
    <property type="entry name" value="Integrase-like_cat_sf"/>
</dbReference>
<gene>
    <name evidence="12" type="primary">xerC_2</name>
    <name evidence="9" type="synonym">xerC</name>
    <name evidence="12" type="ORF">ROR02_23700</name>
</gene>
<evidence type="ECO:0000256" key="7">
    <source>
        <dbReference type="ARBA" id="ARBA00023172"/>
    </source>
</evidence>
<accession>A0A512H9W5</accession>
<dbReference type="InterPro" id="IPR050090">
    <property type="entry name" value="Tyrosine_recombinase_XerCD"/>
</dbReference>
<dbReference type="InterPro" id="IPR002104">
    <property type="entry name" value="Integrase_catalytic"/>
</dbReference>
<feature type="active site" evidence="9">
    <location>
        <position position="199"/>
    </location>
</feature>
<evidence type="ECO:0000256" key="2">
    <source>
        <dbReference type="ARBA" id="ARBA00022490"/>
    </source>
</evidence>
<evidence type="ECO:0000313" key="13">
    <source>
        <dbReference type="Proteomes" id="UP000321567"/>
    </source>
</evidence>
<dbReference type="Pfam" id="PF02899">
    <property type="entry name" value="Phage_int_SAM_1"/>
    <property type="match status" value="1"/>
</dbReference>
<dbReference type="AlphaFoldDB" id="A0A512H9W5"/>
<feature type="active site" evidence="9">
    <location>
        <position position="293"/>
    </location>
</feature>
<dbReference type="EMBL" id="BJZO01000066">
    <property type="protein sequence ID" value="GEO82239.1"/>
    <property type="molecule type" value="Genomic_DNA"/>
</dbReference>
<dbReference type="InterPro" id="IPR044068">
    <property type="entry name" value="CB"/>
</dbReference>
<evidence type="ECO:0000256" key="3">
    <source>
        <dbReference type="ARBA" id="ARBA00022618"/>
    </source>
</evidence>
<feature type="active site" evidence="9">
    <location>
        <position position="316"/>
    </location>
</feature>
<evidence type="ECO:0000313" key="12">
    <source>
        <dbReference type="EMBL" id="GEO82239.1"/>
    </source>
</evidence>
<dbReference type="Gene3D" id="1.10.443.10">
    <property type="entry name" value="Intergrase catalytic core"/>
    <property type="match status" value="1"/>
</dbReference>
<dbReference type="Pfam" id="PF00589">
    <property type="entry name" value="Phage_integrase"/>
    <property type="match status" value="1"/>
</dbReference>
<dbReference type="InterPro" id="IPR010998">
    <property type="entry name" value="Integrase_recombinase_N"/>
</dbReference>
<evidence type="ECO:0000256" key="4">
    <source>
        <dbReference type="ARBA" id="ARBA00022829"/>
    </source>
</evidence>
<comment type="caution">
    <text evidence="12">The sequence shown here is derived from an EMBL/GenBank/DDBJ whole genome shotgun (WGS) entry which is preliminary data.</text>
</comment>
<keyword evidence="7 9" id="KW-0233">DNA recombination</keyword>
<feature type="domain" description="Tyr recombinase" evidence="10">
    <location>
        <begin position="156"/>
        <end position="338"/>
    </location>
</feature>
<reference evidence="12 13" key="1">
    <citation type="submission" date="2019-07" db="EMBL/GenBank/DDBJ databases">
        <title>Whole genome shotgun sequence of Rhodospirillum oryzae NBRC 107573.</title>
        <authorList>
            <person name="Hosoyama A."/>
            <person name="Uohara A."/>
            <person name="Ohji S."/>
            <person name="Ichikawa N."/>
        </authorList>
    </citation>
    <scope>NUCLEOTIDE SEQUENCE [LARGE SCALE GENOMIC DNA]</scope>
    <source>
        <strain evidence="12 13">NBRC 107573</strain>
    </source>
</reference>
<dbReference type="GO" id="GO:0003677">
    <property type="term" value="F:DNA binding"/>
    <property type="evidence" value="ECO:0007669"/>
    <property type="project" value="UniProtKB-UniRule"/>
</dbReference>
<keyword evidence="8 9" id="KW-0131">Cell cycle</keyword>
<dbReference type="GO" id="GO:0006313">
    <property type="term" value="P:DNA transposition"/>
    <property type="evidence" value="ECO:0007669"/>
    <property type="project" value="UniProtKB-UniRule"/>
</dbReference>
<feature type="domain" description="Core-binding (CB)" evidence="11">
    <location>
        <begin position="44"/>
        <end position="135"/>
    </location>
</feature>
<dbReference type="InterPro" id="IPR004107">
    <property type="entry name" value="Integrase_SAM-like_N"/>
</dbReference>
<sequence length="346" mass="37921">MSAPPADPGTRVWPEAAGSGIVHSLADDPVMGPVLAAVPLPGDPALVGVLVRWLTWMGRERRASRHTLLAYARDVASFLTFLRDYRGEEPGLATLADLRATDFRAYLAQRTDDDIARASLARAVSALRTLFRWLDREEILHNPAINDLRTPRLPKAVPKALSETEAAGALGAAAELQDEPWIARRDVALFTLLYGCGLRLGEALDLDRGDLPRGPVMRILGKGRKERVVPLLPVVREALDDYLATCPFIGGINDPLFVGARGKRLNPGVVQRQMRRLRALLGLPDSTTPHALRHSFATHLLAHGGDLRTIQELLGHASLSTTQRYTRVDAEGLVRLHHDTHPRARG</sequence>
<dbReference type="PROSITE" id="PS51898">
    <property type="entry name" value="TYR_RECOMBINASE"/>
    <property type="match status" value="1"/>
</dbReference>
<dbReference type="SUPFAM" id="SSF56349">
    <property type="entry name" value="DNA breaking-rejoining enzymes"/>
    <property type="match status" value="1"/>
</dbReference>
<dbReference type="GO" id="GO:0007059">
    <property type="term" value="P:chromosome segregation"/>
    <property type="evidence" value="ECO:0007669"/>
    <property type="project" value="UniProtKB-UniRule"/>
</dbReference>
<evidence type="ECO:0000256" key="5">
    <source>
        <dbReference type="ARBA" id="ARBA00022908"/>
    </source>
</evidence>
<comment type="similarity">
    <text evidence="9">Belongs to the 'phage' integrase family. XerC subfamily.</text>
</comment>
<dbReference type="GO" id="GO:0009037">
    <property type="term" value="F:tyrosine-based site-specific recombinase activity"/>
    <property type="evidence" value="ECO:0007669"/>
    <property type="project" value="UniProtKB-UniRule"/>
</dbReference>
<feature type="active site" description="O-(3'-phospho-DNA)-tyrosine intermediate" evidence="9">
    <location>
        <position position="325"/>
    </location>
</feature>
<evidence type="ECO:0000256" key="8">
    <source>
        <dbReference type="ARBA" id="ARBA00023306"/>
    </source>
</evidence>
<evidence type="ECO:0000256" key="9">
    <source>
        <dbReference type="HAMAP-Rule" id="MF_01808"/>
    </source>
</evidence>
<dbReference type="InterPro" id="IPR011010">
    <property type="entry name" value="DNA_brk_join_enz"/>
</dbReference>
<dbReference type="PANTHER" id="PTHR30349:SF90">
    <property type="entry name" value="TYROSINE RECOMBINASE XERD"/>
    <property type="match status" value="1"/>
</dbReference>
<evidence type="ECO:0000259" key="11">
    <source>
        <dbReference type="PROSITE" id="PS51900"/>
    </source>
</evidence>
<keyword evidence="5 9" id="KW-0229">DNA integration</keyword>
<dbReference type="GO" id="GO:0051301">
    <property type="term" value="P:cell division"/>
    <property type="evidence" value="ECO:0007669"/>
    <property type="project" value="UniProtKB-KW"/>
</dbReference>
<keyword evidence="13" id="KW-1185">Reference proteome</keyword>
<comment type="subunit">
    <text evidence="9">Forms a cyclic heterotetrameric complex composed of two molecules of XerC and two molecules of XerD.</text>
</comment>
<proteinExistence type="inferred from homology"/>
<evidence type="ECO:0000259" key="10">
    <source>
        <dbReference type="PROSITE" id="PS51898"/>
    </source>
</evidence>
<feature type="active site" evidence="9">
    <location>
        <position position="290"/>
    </location>
</feature>
<name>A0A512H9W5_9PROT</name>
<dbReference type="Proteomes" id="UP000321567">
    <property type="component" value="Unassembled WGS sequence"/>
</dbReference>
<evidence type="ECO:0000256" key="6">
    <source>
        <dbReference type="ARBA" id="ARBA00023125"/>
    </source>
</evidence>
<keyword evidence="2 9" id="KW-0963">Cytoplasm</keyword>
<dbReference type="GO" id="GO:0005737">
    <property type="term" value="C:cytoplasm"/>
    <property type="evidence" value="ECO:0007669"/>
    <property type="project" value="UniProtKB-SubCell"/>
</dbReference>
<evidence type="ECO:0000256" key="1">
    <source>
        <dbReference type="ARBA" id="ARBA00004496"/>
    </source>
</evidence>
<comment type="function">
    <text evidence="9">Site-specific tyrosine recombinase, which acts by catalyzing the cutting and rejoining of the recombining DNA molecules. The XerC-XerD complex is essential to convert dimers of the bacterial chromosome into monomers to permit their segregation at cell division. It also contributes to the segregational stability of plasmids.</text>
</comment>
<protein>
    <recommendedName>
        <fullName evidence="9">Tyrosine recombinase XerC</fullName>
    </recommendedName>
</protein>
<organism evidence="12 13">
    <name type="scientific">Pararhodospirillum oryzae</name>
    <dbReference type="NCBI Taxonomy" id="478448"/>
    <lineage>
        <taxon>Bacteria</taxon>
        <taxon>Pseudomonadati</taxon>
        <taxon>Pseudomonadota</taxon>
        <taxon>Alphaproteobacteria</taxon>
        <taxon>Rhodospirillales</taxon>
        <taxon>Rhodospirillaceae</taxon>
        <taxon>Pararhodospirillum</taxon>
    </lineage>
</organism>
<comment type="subcellular location">
    <subcellularLocation>
        <location evidence="1 9">Cytoplasm</location>
    </subcellularLocation>
</comment>
<keyword evidence="6 9" id="KW-0238">DNA-binding</keyword>
<dbReference type="PROSITE" id="PS51900">
    <property type="entry name" value="CB"/>
    <property type="match status" value="1"/>
</dbReference>
<keyword evidence="3 9" id="KW-0132">Cell division</keyword>
<dbReference type="PANTHER" id="PTHR30349">
    <property type="entry name" value="PHAGE INTEGRASE-RELATED"/>
    <property type="match status" value="1"/>
</dbReference>
<dbReference type="InterPro" id="IPR023009">
    <property type="entry name" value="Tyrosine_recombinase_XerC/XerD"/>
</dbReference>
<dbReference type="HAMAP" id="MF_01808">
    <property type="entry name" value="Recomb_XerC_XerD"/>
    <property type="match status" value="1"/>
</dbReference>